<evidence type="ECO:0000259" key="2">
    <source>
        <dbReference type="Pfam" id="PF13843"/>
    </source>
</evidence>
<evidence type="ECO:0000313" key="4">
    <source>
        <dbReference type="Proteomes" id="UP000499080"/>
    </source>
</evidence>
<dbReference type="Pfam" id="PF13843">
    <property type="entry name" value="DDE_Tnp_1_7"/>
    <property type="match status" value="1"/>
</dbReference>
<gene>
    <name evidence="3" type="ORF">AVEN_275524_1</name>
</gene>
<protein>
    <recommendedName>
        <fullName evidence="2">PiggyBac transposable element-derived protein domain-containing protein</fullName>
    </recommendedName>
</protein>
<evidence type="ECO:0000313" key="3">
    <source>
        <dbReference type="EMBL" id="GBN81160.1"/>
    </source>
</evidence>
<dbReference type="Proteomes" id="UP000499080">
    <property type="component" value="Unassembled WGS sequence"/>
</dbReference>
<dbReference type="AlphaFoldDB" id="A0A4Y2S1R5"/>
<feature type="domain" description="PiggyBac transposable element-derived protein" evidence="2">
    <location>
        <begin position="63"/>
        <end position="140"/>
    </location>
</feature>
<comment type="caution">
    <text evidence="3">The sequence shown here is derived from an EMBL/GenBank/DDBJ whole genome shotgun (WGS) entry which is preliminary data.</text>
</comment>
<dbReference type="OrthoDB" id="6630702at2759"/>
<proteinExistence type="predicted"/>
<keyword evidence="4" id="KW-1185">Reference proteome</keyword>
<name>A0A4Y2S1R5_ARAVE</name>
<feature type="non-terminal residue" evidence="3">
    <location>
        <position position="1"/>
    </location>
</feature>
<feature type="region of interest" description="Disordered" evidence="1">
    <location>
        <begin position="1"/>
        <end position="33"/>
    </location>
</feature>
<organism evidence="3 4">
    <name type="scientific">Araneus ventricosus</name>
    <name type="common">Orbweaver spider</name>
    <name type="synonym">Epeira ventricosa</name>
    <dbReference type="NCBI Taxonomy" id="182803"/>
    <lineage>
        <taxon>Eukaryota</taxon>
        <taxon>Metazoa</taxon>
        <taxon>Ecdysozoa</taxon>
        <taxon>Arthropoda</taxon>
        <taxon>Chelicerata</taxon>
        <taxon>Arachnida</taxon>
        <taxon>Araneae</taxon>
        <taxon>Araneomorphae</taxon>
        <taxon>Entelegynae</taxon>
        <taxon>Araneoidea</taxon>
        <taxon>Araneidae</taxon>
        <taxon>Araneus</taxon>
    </lineage>
</organism>
<reference evidence="3 4" key="1">
    <citation type="journal article" date="2019" name="Sci. Rep.">
        <title>Orb-weaving spider Araneus ventricosus genome elucidates the spidroin gene catalogue.</title>
        <authorList>
            <person name="Kono N."/>
            <person name="Nakamura H."/>
            <person name="Ohtoshi R."/>
            <person name="Moran D.A.P."/>
            <person name="Shinohara A."/>
            <person name="Yoshida Y."/>
            <person name="Fujiwara M."/>
            <person name="Mori M."/>
            <person name="Tomita M."/>
            <person name="Arakawa K."/>
        </authorList>
    </citation>
    <scope>NUCLEOTIDE SEQUENCE [LARGE SCALE GENOMIC DNA]</scope>
</reference>
<dbReference type="InterPro" id="IPR029526">
    <property type="entry name" value="PGBD"/>
</dbReference>
<evidence type="ECO:0000256" key="1">
    <source>
        <dbReference type="SAM" id="MobiDB-lite"/>
    </source>
</evidence>
<sequence>ADIVHSESEDEKEGAVENGTEIPPGDSTSPKKSIKWRHKINSLERFSYIDTNSSSNISTESEPLQYFMKYRPFELFTEMTTYMNMYAFQKGISFKPATKEELEVLFCLHIIMGTLKYPRVNLYWDNSVGIPTFIKGITRDMFF</sequence>
<dbReference type="EMBL" id="BGPR01019168">
    <property type="protein sequence ID" value="GBN81160.1"/>
    <property type="molecule type" value="Genomic_DNA"/>
</dbReference>
<accession>A0A4Y2S1R5</accession>